<protein>
    <recommendedName>
        <fullName evidence="6">Bifunctional riboflavin kinase/FMN adenylyltransferase</fullName>
        <ecNumber evidence="4">2.7.1.26</ecNumber>
        <ecNumber evidence="5">2.7.7.2</ecNumber>
    </recommendedName>
</protein>
<dbReference type="GO" id="GO:0008531">
    <property type="term" value="F:riboflavin kinase activity"/>
    <property type="evidence" value="ECO:0007669"/>
    <property type="project" value="UniProtKB-EC"/>
</dbReference>
<evidence type="ECO:0000256" key="5">
    <source>
        <dbReference type="ARBA" id="ARBA00012393"/>
    </source>
</evidence>
<evidence type="ECO:0000256" key="12">
    <source>
        <dbReference type="ARBA" id="ARBA00022777"/>
    </source>
</evidence>
<dbReference type="Pfam" id="PF01687">
    <property type="entry name" value="Flavokinase"/>
    <property type="match status" value="1"/>
</dbReference>
<keyword evidence="13" id="KW-0274">FAD</keyword>
<dbReference type="NCBIfam" id="NF004159">
    <property type="entry name" value="PRK05627.1-2"/>
    <property type="match status" value="1"/>
</dbReference>
<dbReference type="PANTHER" id="PTHR22749:SF6">
    <property type="entry name" value="RIBOFLAVIN KINASE"/>
    <property type="match status" value="1"/>
</dbReference>
<evidence type="ECO:0000256" key="9">
    <source>
        <dbReference type="ARBA" id="ARBA00022679"/>
    </source>
</evidence>
<evidence type="ECO:0000256" key="6">
    <source>
        <dbReference type="ARBA" id="ARBA00018483"/>
    </source>
</evidence>
<dbReference type="NCBIfam" id="NF004163">
    <property type="entry name" value="PRK05627.1-6"/>
    <property type="match status" value="1"/>
</dbReference>
<feature type="domain" description="Riboflavin kinase" evidence="16">
    <location>
        <begin position="184"/>
        <end position="308"/>
    </location>
</feature>
<keyword evidence="7" id="KW-0285">Flavoprotein</keyword>
<keyword evidence="15" id="KW-0511">Multifunctional enzyme</keyword>
<dbReference type="EC" id="2.7.1.26" evidence="4"/>
<dbReference type="NCBIfam" id="TIGR00125">
    <property type="entry name" value="cyt_tran_rel"/>
    <property type="match status" value="1"/>
</dbReference>
<dbReference type="InterPro" id="IPR023468">
    <property type="entry name" value="Riboflavin_kinase"/>
</dbReference>
<dbReference type="UniPathway" id="UPA00276">
    <property type="reaction ID" value="UER00406"/>
</dbReference>
<comment type="pathway">
    <text evidence="2">Cofactor biosynthesis; FMN biosynthesis; FMN from riboflavin (ATP route): step 1/1.</text>
</comment>
<sequence length="309" mass="34952">MIELIRGLHNLRKHHQGCVATIGNFDGVHLGHQAVIGQLAEKANELCLPTTLITFEPQPQEYFASQASPPRLMRFREKMQALHRYAVDRVLCLAFNDMLAQMPHTQFIEQILVEGLGLKYLVVGDDFRFGRERKGTFSILREAGEKYGFQVVNMHTFSVSGERVSSTRIRQALATGEILLAEELLGRDYRMSGRVAHGKKLGRQLGFPTANIHLHRKVSPLQGIFAVEVYGLESEPLIGVASLGTRPTVSGTRTLLEVYLFDFDEDIYGRHIQVSFRHKLRDEECFDSLDALIVQIEKDVDEAKAFFIN</sequence>
<keyword evidence="8" id="KW-0288">FMN</keyword>
<dbReference type="InterPro" id="IPR015865">
    <property type="entry name" value="Riboflavin_kinase_bac/euk"/>
</dbReference>
<dbReference type="FunFam" id="3.40.50.620:FF:000021">
    <property type="entry name" value="Riboflavin biosynthesis protein"/>
    <property type="match status" value="1"/>
</dbReference>
<dbReference type="UniPathway" id="UPA00277">
    <property type="reaction ID" value="UER00407"/>
</dbReference>
<comment type="pathway">
    <text evidence="1">Cofactor biosynthesis; FAD biosynthesis; FAD from FMN: step 1/1.</text>
</comment>
<name>A0A3B1B6W2_9ZZZZ</name>
<evidence type="ECO:0000313" key="17">
    <source>
        <dbReference type="EMBL" id="VAX07633.1"/>
    </source>
</evidence>
<organism evidence="17">
    <name type="scientific">hydrothermal vent metagenome</name>
    <dbReference type="NCBI Taxonomy" id="652676"/>
    <lineage>
        <taxon>unclassified sequences</taxon>
        <taxon>metagenomes</taxon>
        <taxon>ecological metagenomes</taxon>
    </lineage>
</organism>
<evidence type="ECO:0000256" key="11">
    <source>
        <dbReference type="ARBA" id="ARBA00022741"/>
    </source>
</evidence>
<dbReference type="PIRSF" id="PIRSF004491">
    <property type="entry name" value="FAD_Synth"/>
    <property type="match status" value="1"/>
</dbReference>
<keyword evidence="9 17" id="KW-0808">Transferase</keyword>
<keyword evidence="14" id="KW-0067">ATP-binding</keyword>
<keyword evidence="11" id="KW-0547">Nucleotide-binding</keyword>
<evidence type="ECO:0000256" key="8">
    <source>
        <dbReference type="ARBA" id="ARBA00022643"/>
    </source>
</evidence>
<evidence type="ECO:0000256" key="10">
    <source>
        <dbReference type="ARBA" id="ARBA00022695"/>
    </source>
</evidence>
<evidence type="ECO:0000256" key="15">
    <source>
        <dbReference type="ARBA" id="ARBA00023268"/>
    </source>
</evidence>
<dbReference type="Gene3D" id="3.40.50.620">
    <property type="entry name" value="HUPs"/>
    <property type="match status" value="1"/>
</dbReference>
<dbReference type="GO" id="GO:0009398">
    <property type="term" value="P:FMN biosynthetic process"/>
    <property type="evidence" value="ECO:0007669"/>
    <property type="project" value="UniProtKB-UniPathway"/>
</dbReference>
<dbReference type="EMBL" id="UOFY01000020">
    <property type="protein sequence ID" value="VAX07633.1"/>
    <property type="molecule type" value="Genomic_DNA"/>
</dbReference>
<dbReference type="InterPro" id="IPR023465">
    <property type="entry name" value="Riboflavin_kinase_dom_sf"/>
</dbReference>
<dbReference type="SMART" id="SM00904">
    <property type="entry name" value="Flavokinase"/>
    <property type="match status" value="1"/>
</dbReference>
<evidence type="ECO:0000256" key="3">
    <source>
        <dbReference type="ARBA" id="ARBA00010214"/>
    </source>
</evidence>
<dbReference type="CDD" id="cd02064">
    <property type="entry name" value="FAD_synthetase_N"/>
    <property type="match status" value="1"/>
</dbReference>
<evidence type="ECO:0000256" key="14">
    <source>
        <dbReference type="ARBA" id="ARBA00022840"/>
    </source>
</evidence>
<evidence type="ECO:0000259" key="16">
    <source>
        <dbReference type="SMART" id="SM00904"/>
    </source>
</evidence>
<reference evidence="17" key="1">
    <citation type="submission" date="2018-06" db="EMBL/GenBank/DDBJ databases">
        <authorList>
            <person name="Zhirakovskaya E."/>
        </authorList>
    </citation>
    <scope>NUCLEOTIDE SEQUENCE</scope>
</reference>
<dbReference type="InterPro" id="IPR004821">
    <property type="entry name" value="Cyt_trans-like"/>
</dbReference>
<keyword evidence="12 17" id="KW-0418">Kinase</keyword>
<dbReference type="GO" id="GO:0005524">
    <property type="term" value="F:ATP binding"/>
    <property type="evidence" value="ECO:0007669"/>
    <property type="project" value="UniProtKB-KW"/>
</dbReference>
<gene>
    <name evidence="17" type="ORF">MNBD_GAMMA25-984</name>
</gene>
<evidence type="ECO:0000256" key="7">
    <source>
        <dbReference type="ARBA" id="ARBA00022630"/>
    </source>
</evidence>
<comment type="similarity">
    <text evidence="3">Belongs to the RibF family.</text>
</comment>
<dbReference type="InterPro" id="IPR002606">
    <property type="entry name" value="Riboflavin_kinase_bac"/>
</dbReference>
<dbReference type="InterPro" id="IPR014729">
    <property type="entry name" value="Rossmann-like_a/b/a_fold"/>
</dbReference>
<evidence type="ECO:0000256" key="4">
    <source>
        <dbReference type="ARBA" id="ARBA00012105"/>
    </source>
</evidence>
<dbReference type="NCBIfam" id="NF004162">
    <property type="entry name" value="PRK05627.1-5"/>
    <property type="match status" value="1"/>
</dbReference>
<dbReference type="PANTHER" id="PTHR22749">
    <property type="entry name" value="RIBOFLAVIN KINASE/FMN ADENYLYLTRANSFERASE"/>
    <property type="match status" value="1"/>
</dbReference>
<proteinExistence type="inferred from homology"/>
<dbReference type="GO" id="GO:0003919">
    <property type="term" value="F:FMN adenylyltransferase activity"/>
    <property type="evidence" value="ECO:0007669"/>
    <property type="project" value="UniProtKB-EC"/>
</dbReference>
<dbReference type="EC" id="2.7.7.2" evidence="5"/>
<dbReference type="Pfam" id="PF06574">
    <property type="entry name" value="FAD_syn"/>
    <property type="match status" value="1"/>
</dbReference>
<dbReference type="NCBIfam" id="NF004160">
    <property type="entry name" value="PRK05627.1-3"/>
    <property type="match status" value="1"/>
</dbReference>
<accession>A0A3B1B6W2</accession>
<keyword evidence="10 17" id="KW-0548">Nucleotidyltransferase</keyword>
<evidence type="ECO:0000256" key="2">
    <source>
        <dbReference type="ARBA" id="ARBA00005201"/>
    </source>
</evidence>
<evidence type="ECO:0000256" key="1">
    <source>
        <dbReference type="ARBA" id="ARBA00004726"/>
    </source>
</evidence>
<dbReference type="GO" id="GO:0006747">
    <property type="term" value="P:FAD biosynthetic process"/>
    <property type="evidence" value="ECO:0007669"/>
    <property type="project" value="UniProtKB-UniPathway"/>
</dbReference>
<dbReference type="NCBIfam" id="TIGR00083">
    <property type="entry name" value="ribF"/>
    <property type="match status" value="1"/>
</dbReference>
<dbReference type="SUPFAM" id="SSF82114">
    <property type="entry name" value="Riboflavin kinase-like"/>
    <property type="match status" value="1"/>
</dbReference>
<dbReference type="AlphaFoldDB" id="A0A3B1B6W2"/>
<dbReference type="Gene3D" id="2.40.30.30">
    <property type="entry name" value="Riboflavin kinase-like"/>
    <property type="match status" value="1"/>
</dbReference>
<dbReference type="SUPFAM" id="SSF52374">
    <property type="entry name" value="Nucleotidylyl transferase"/>
    <property type="match status" value="1"/>
</dbReference>
<evidence type="ECO:0000256" key="13">
    <source>
        <dbReference type="ARBA" id="ARBA00022827"/>
    </source>
</evidence>
<dbReference type="GO" id="GO:0009231">
    <property type="term" value="P:riboflavin biosynthetic process"/>
    <property type="evidence" value="ECO:0007669"/>
    <property type="project" value="InterPro"/>
</dbReference>
<dbReference type="InterPro" id="IPR015864">
    <property type="entry name" value="FAD_synthase"/>
</dbReference>